<dbReference type="InterPro" id="IPR019999">
    <property type="entry name" value="Anth_synth_I-like"/>
</dbReference>
<dbReference type="Pfam" id="PF00117">
    <property type="entry name" value="GATase"/>
    <property type="match status" value="1"/>
</dbReference>
<sequence>MSDQELLLRELAADGKPFALLHRPGATGAGTLELFRGPVTEAENLAELAAEPPEPAGAGPETLVLVPFRQVAERGYACQDDHAPLLVMRIRAAERLSRTAFLAAVPDREVSFAEAGFDLADDEYARIVAKVLDEEIGSGAGANFVIKRSFSARVRNCSVSTELTLFRRLLLGEDGAHWTFLVHTGARTFIGASPERHVGLSAGVATMNPISGTLRFGPDGPSVEQTLGFLGDRKEVEELYMVVDEELKMMAGICDEGVEIDGPYLRQMRHLAHTEYFVRGRTGRPPHEILRQTLLAPTVTGSPVESACQVLKRHEPAGRGYYSGVAALIGRDGEGRPEMDSAILIRTAELATDGSLSFGVGATLVRHSDPDSEVAETHAKAAGLLGALRGDRRKTESAPAPNLSDDPEIRRGLAARNTGLAQFWLRDRADIDWQAPELTGLRALVVDNEDTFTAMLAHQLRALGLVVSVAPWRDLPSHRDFDVVVPGPGPGDPNDTGQAKIAELGRLIGQLLADRRAFVAVCLSHQVLSRLLGLDVVRRPEPNQGVRHRIDLFGENVEVGFYNTFAARSDSESLLSPYGSEPVRLSRDETTGEVHALSGPGFTSVQFHPESLLTEHGPHLLRNLVTTALWPGVRTAGRVPSVPTAKD</sequence>
<reference evidence="9" key="1">
    <citation type="journal article" date="2019" name="Int. J. Syst. Evol. Microbiol.">
        <title>The Global Catalogue of Microorganisms (GCM) 10K type strain sequencing project: providing services to taxonomists for standard genome sequencing and annotation.</title>
        <authorList>
            <consortium name="The Broad Institute Genomics Platform"/>
            <consortium name="The Broad Institute Genome Sequencing Center for Infectious Disease"/>
            <person name="Wu L."/>
            <person name="Ma J."/>
        </authorList>
    </citation>
    <scope>NUCLEOTIDE SEQUENCE [LARGE SCALE GENOMIC DNA]</scope>
    <source>
        <strain evidence="9">CGMCC 4.7638</strain>
    </source>
</reference>
<dbReference type="SUPFAM" id="SSF52317">
    <property type="entry name" value="Class I glutamine amidotransferase-like"/>
    <property type="match status" value="1"/>
</dbReference>
<evidence type="ECO:0000259" key="7">
    <source>
        <dbReference type="Pfam" id="PF00425"/>
    </source>
</evidence>
<keyword evidence="3" id="KW-0456">Lyase</keyword>
<evidence type="ECO:0000313" key="8">
    <source>
        <dbReference type="EMBL" id="MFD2482705.1"/>
    </source>
</evidence>
<feature type="domain" description="Chorismate-utilising enzyme C-terminal" evidence="7">
    <location>
        <begin position="122"/>
        <end position="380"/>
    </location>
</feature>
<dbReference type="InterPro" id="IPR017926">
    <property type="entry name" value="GATASE"/>
</dbReference>
<dbReference type="InterPro" id="IPR015890">
    <property type="entry name" value="Chorismate_C"/>
</dbReference>
<feature type="domain" description="Glutamine amidotransferase" evidence="6">
    <location>
        <begin position="444"/>
        <end position="625"/>
    </location>
</feature>
<dbReference type="RefSeq" id="WP_344265725.1">
    <property type="nucleotide sequence ID" value="NZ_BAAAHV010000003.1"/>
</dbReference>
<gene>
    <name evidence="8" type="ORF">ACFSUT_20625</name>
</gene>
<organism evidence="8 9">
    <name type="scientific">Amycolatopsis albidoflavus</name>
    <dbReference type="NCBI Taxonomy" id="102226"/>
    <lineage>
        <taxon>Bacteria</taxon>
        <taxon>Bacillati</taxon>
        <taxon>Actinomycetota</taxon>
        <taxon>Actinomycetes</taxon>
        <taxon>Pseudonocardiales</taxon>
        <taxon>Pseudonocardiaceae</taxon>
        <taxon>Amycolatopsis</taxon>
    </lineage>
</organism>
<dbReference type="PANTHER" id="PTHR11236">
    <property type="entry name" value="AMINOBENZOATE/ANTHRANILATE SYNTHASE"/>
    <property type="match status" value="1"/>
</dbReference>
<keyword evidence="9" id="KW-1185">Reference proteome</keyword>
<feature type="region of interest" description="Disordered" evidence="5">
    <location>
        <begin position="388"/>
        <end position="407"/>
    </location>
</feature>
<dbReference type="SUPFAM" id="SSF56322">
    <property type="entry name" value="ADC synthase"/>
    <property type="match status" value="1"/>
</dbReference>
<dbReference type="Gene3D" id="3.60.120.10">
    <property type="entry name" value="Anthranilate synthase"/>
    <property type="match status" value="1"/>
</dbReference>
<evidence type="ECO:0000256" key="3">
    <source>
        <dbReference type="ARBA" id="ARBA00023239"/>
    </source>
</evidence>
<evidence type="ECO:0000256" key="4">
    <source>
        <dbReference type="ARBA" id="ARBA00047683"/>
    </source>
</evidence>
<dbReference type="CDD" id="cd01743">
    <property type="entry name" value="GATase1_Anthranilate_Synthase"/>
    <property type="match status" value="1"/>
</dbReference>
<evidence type="ECO:0000259" key="6">
    <source>
        <dbReference type="Pfam" id="PF00117"/>
    </source>
</evidence>
<dbReference type="EC" id="4.1.3.27" evidence="1"/>
<dbReference type="InterPro" id="IPR005801">
    <property type="entry name" value="ADC_synthase"/>
</dbReference>
<dbReference type="Proteomes" id="UP001597542">
    <property type="component" value="Unassembled WGS sequence"/>
</dbReference>
<dbReference type="EMBL" id="JBHUKQ010000012">
    <property type="protein sequence ID" value="MFD2482705.1"/>
    <property type="molecule type" value="Genomic_DNA"/>
</dbReference>
<accession>A0ABW5I0T9</accession>
<evidence type="ECO:0000256" key="5">
    <source>
        <dbReference type="SAM" id="MobiDB-lite"/>
    </source>
</evidence>
<proteinExistence type="predicted"/>
<name>A0ABW5I0T9_9PSEU</name>
<dbReference type="PROSITE" id="PS51273">
    <property type="entry name" value="GATASE_TYPE_1"/>
    <property type="match status" value="1"/>
</dbReference>
<dbReference type="InterPro" id="IPR006221">
    <property type="entry name" value="TrpG/PapA_dom"/>
</dbReference>
<keyword evidence="2" id="KW-0315">Glutamine amidotransferase</keyword>
<dbReference type="PRINTS" id="PR00097">
    <property type="entry name" value="ANTSNTHASEII"/>
</dbReference>
<evidence type="ECO:0000256" key="2">
    <source>
        <dbReference type="ARBA" id="ARBA00022962"/>
    </source>
</evidence>
<comment type="caution">
    <text evidence="8">The sequence shown here is derived from an EMBL/GenBank/DDBJ whole genome shotgun (WGS) entry which is preliminary data.</text>
</comment>
<dbReference type="InterPro" id="IPR029062">
    <property type="entry name" value="Class_I_gatase-like"/>
</dbReference>
<dbReference type="PANTHER" id="PTHR11236:SF49">
    <property type="entry name" value="ANTHRANILATE SYNTHASE COMPONENT 1"/>
    <property type="match status" value="1"/>
</dbReference>
<protein>
    <recommendedName>
        <fullName evidence="1">anthranilate synthase</fullName>
        <ecNumber evidence="1">4.1.3.27</ecNumber>
    </recommendedName>
</protein>
<dbReference type="PRINTS" id="PR00096">
    <property type="entry name" value="GATASE"/>
</dbReference>
<dbReference type="Pfam" id="PF00425">
    <property type="entry name" value="Chorismate_bind"/>
    <property type="match status" value="1"/>
</dbReference>
<comment type="catalytic activity">
    <reaction evidence="4">
        <text>chorismate + L-glutamine = anthranilate + pyruvate + L-glutamate + H(+)</text>
        <dbReference type="Rhea" id="RHEA:21732"/>
        <dbReference type="ChEBI" id="CHEBI:15361"/>
        <dbReference type="ChEBI" id="CHEBI:15378"/>
        <dbReference type="ChEBI" id="CHEBI:16567"/>
        <dbReference type="ChEBI" id="CHEBI:29748"/>
        <dbReference type="ChEBI" id="CHEBI:29985"/>
        <dbReference type="ChEBI" id="CHEBI:58359"/>
        <dbReference type="EC" id="4.1.3.27"/>
    </reaction>
</comment>
<evidence type="ECO:0000256" key="1">
    <source>
        <dbReference type="ARBA" id="ARBA00012266"/>
    </source>
</evidence>
<dbReference type="Gene3D" id="3.40.50.880">
    <property type="match status" value="1"/>
</dbReference>
<evidence type="ECO:0000313" key="9">
    <source>
        <dbReference type="Proteomes" id="UP001597542"/>
    </source>
</evidence>